<keyword evidence="4" id="KW-1185">Reference proteome</keyword>
<evidence type="ECO:0000313" key="4">
    <source>
        <dbReference type="Proteomes" id="UP001257277"/>
    </source>
</evidence>
<reference evidence="3 4" key="1">
    <citation type="submission" date="2023-09" db="EMBL/GenBank/DDBJ databases">
        <title>Novel taxa isolated from Blanes Bay.</title>
        <authorList>
            <person name="Rey-Velasco X."/>
            <person name="Lucena T."/>
        </authorList>
    </citation>
    <scope>NUCLEOTIDE SEQUENCE [LARGE SCALE GENOMIC DNA]</scope>
    <source>
        <strain evidence="3 4">S356</strain>
    </source>
</reference>
<evidence type="ECO:0000256" key="1">
    <source>
        <dbReference type="PROSITE-ProRule" id="PRU00339"/>
    </source>
</evidence>
<sequence>MVKTYLLFIVGFLFSIPIHAQDVGAAALKSKHQKIMSTIGTTEVSIDYHSPFVNGRKIFGGIVPYDFVVDGVEYPWRAGANKRTIIAFQHDVLIEGKPLKAGSYGLVVLVSKKKWTFIFSKGKTWGAFNYKPENDIVRVEVKTEPYPHQEWLRYEFVDRTASSAKVELAWERIKAGFTITVDELSNAINDILKKEKKTPADYQSLAEYTLRKDPSKKAAAMQWIDKSLAMEVGRYNHKPYSKLLKADVLIAMGKIKEGEALKKLALQETQGFGIYYYALRKYLVDGNKEEAYGILLDNIKRNPTHWQGHLALGEYYLKVKNEKKATESFKKAYEYAPERWKNYARYLYLQNRLVRNN</sequence>
<evidence type="ECO:0000256" key="2">
    <source>
        <dbReference type="SAM" id="SignalP"/>
    </source>
</evidence>
<gene>
    <name evidence="3" type="ORF">RQM59_08550</name>
</gene>
<name>A0ABU3LFQ7_9FLAO</name>
<protein>
    <submittedName>
        <fullName evidence="3">DUF2911 domain-containing protein</fullName>
    </submittedName>
</protein>
<dbReference type="EMBL" id="JAVTTO010000003">
    <property type="protein sequence ID" value="MDT7832427.1"/>
    <property type="molecule type" value="Genomic_DNA"/>
</dbReference>
<dbReference type="SUPFAM" id="SSF81901">
    <property type="entry name" value="HCP-like"/>
    <property type="match status" value="1"/>
</dbReference>
<dbReference type="Gene3D" id="1.25.40.10">
    <property type="entry name" value="Tetratricopeptide repeat domain"/>
    <property type="match status" value="1"/>
</dbReference>
<dbReference type="InterPro" id="IPR021314">
    <property type="entry name" value="DUF2911"/>
</dbReference>
<dbReference type="PROSITE" id="PS50005">
    <property type="entry name" value="TPR"/>
    <property type="match status" value="1"/>
</dbReference>
<dbReference type="RefSeq" id="WP_349241687.1">
    <property type="nucleotide sequence ID" value="NZ_JAVTTO010000003.1"/>
</dbReference>
<keyword evidence="1" id="KW-0802">TPR repeat</keyword>
<keyword evidence="2" id="KW-0732">Signal</keyword>
<dbReference type="InterPro" id="IPR011990">
    <property type="entry name" value="TPR-like_helical_dom_sf"/>
</dbReference>
<dbReference type="Proteomes" id="UP001257277">
    <property type="component" value="Unassembled WGS sequence"/>
</dbReference>
<dbReference type="Pfam" id="PF11138">
    <property type="entry name" value="DUF2911"/>
    <property type="match status" value="1"/>
</dbReference>
<feature type="signal peptide" evidence="2">
    <location>
        <begin position="1"/>
        <end position="20"/>
    </location>
</feature>
<feature type="chain" id="PRO_5046118204" evidence="2">
    <location>
        <begin position="21"/>
        <end position="357"/>
    </location>
</feature>
<comment type="caution">
    <text evidence="3">The sequence shown here is derived from an EMBL/GenBank/DDBJ whole genome shotgun (WGS) entry which is preliminary data.</text>
</comment>
<proteinExistence type="predicted"/>
<dbReference type="InterPro" id="IPR019734">
    <property type="entry name" value="TPR_rpt"/>
</dbReference>
<accession>A0ABU3LFQ7</accession>
<organism evidence="3 4">
    <name type="scientific">Asprobacillus argus</name>
    <dbReference type="NCBI Taxonomy" id="3076534"/>
    <lineage>
        <taxon>Bacteria</taxon>
        <taxon>Pseudomonadati</taxon>
        <taxon>Bacteroidota</taxon>
        <taxon>Flavobacteriia</taxon>
        <taxon>Flavobacteriales</taxon>
        <taxon>Flavobacteriaceae</taxon>
        <taxon>Asprobacillus</taxon>
    </lineage>
</organism>
<feature type="repeat" description="TPR" evidence="1">
    <location>
        <begin position="306"/>
        <end position="339"/>
    </location>
</feature>
<evidence type="ECO:0000313" key="3">
    <source>
        <dbReference type="EMBL" id="MDT7832427.1"/>
    </source>
</evidence>